<evidence type="ECO:0000313" key="1">
    <source>
        <dbReference type="EMBL" id="ONK07559.1"/>
    </source>
</evidence>
<proteinExistence type="predicted"/>
<evidence type="ECO:0008006" key="3">
    <source>
        <dbReference type="Google" id="ProtNLM"/>
    </source>
</evidence>
<name>A0A1V2R533_9GAMM</name>
<evidence type="ECO:0000313" key="2">
    <source>
        <dbReference type="Proteomes" id="UP000189286"/>
    </source>
</evidence>
<organism evidence="1 2">
    <name type="scientific">Pectobacterium actinidiae</name>
    <dbReference type="NCBI Taxonomy" id="1507808"/>
    <lineage>
        <taxon>Bacteria</taxon>
        <taxon>Pseudomonadati</taxon>
        <taxon>Pseudomonadota</taxon>
        <taxon>Gammaproteobacteria</taxon>
        <taxon>Enterobacterales</taxon>
        <taxon>Pectobacteriaceae</taxon>
        <taxon>Pectobacterium</taxon>
    </lineage>
</organism>
<sequence>MIGLSPFKRVGSIGSGILIENKTDAVKFNDMYYIYEGTLPHTTLETSPDDNYRCIGLLNGWPITHTRNWGIHSDGKDQTAAVEFMLDNLPPDSTVLSDMKAIYVAALQLTTDRTSAKFKGVRFAPFFAAGEVVLPLMFNCTLSGLVFEDCAFDKPPRHKSVTSVFKMTNTLNCRFNRNVSTGTAGTIGKFWEMYNVKESSWSNNRIDIDPEGETGIVWDFNYCVNNTIDGGYYAYAATLLNFSNIPHPKNRYHTEGVYVTNIDTANIALPIKGIWVTALFISNFQFDFCSERFFEFTNGGHCALSNGWFANKSTSTQTLFAVVAASAFTGLTLSNIHFINNSGDNKRQLFSVSPSSDYGIRVMNCVATNFSLGTVLGSGSQLQGLTLVNEGATVGVNNAISRMRGLGLEILNKNAWKANAHSAYIALGNAYGAAMIRTENGSHTNRIGMSLNVLYDGSEVQSVYLSDYTIRLPVLPDTAEAAGANGLYAGSDGIVRINRSATRRS</sequence>
<dbReference type="OrthoDB" id="6481209at2"/>
<comment type="caution">
    <text evidence="1">The sequence shown here is derived from an EMBL/GenBank/DDBJ whole genome shotgun (WGS) entry which is preliminary data.</text>
</comment>
<dbReference type="AlphaFoldDB" id="A0A1V2R533"/>
<accession>A0A1V2R533</accession>
<dbReference type="RefSeq" id="WP_039357571.1">
    <property type="nucleotide sequence ID" value="NZ_JBEHFJ010000008.1"/>
</dbReference>
<dbReference type="EMBL" id="MPUJ01000004">
    <property type="protein sequence ID" value="ONK07559.1"/>
    <property type="molecule type" value="Genomic_DNA"/>
</dbReference>
<reference evidence="2" key="1">
    <citation type="submission" date="2016-11" db="EMBL/GenBank/DDBJ databases">
        <authorList>
            <person name="Panda P."/>
            <person name="Visnovsky S."/>
            <person name="Pitman A."/>
        </authorList>
    </citation>
    <scope>NUCLEOTIDE SEQUENCE [LARGE SCALE GENOMIC DNA]</scope>
    <source>
        <strain evidence="2">ICMP 9972</strain>
    </source>
</reference>
<dbReference type="Proteomes" id="UP000189286">
    <property type="component" value="Unassembled WGS sequence"/>
</dbReference>
<gene>
    <name evidence="1" type="ORF">BSK71_07710</name>
</gene>
<protein>
    <recommendedName>
        <fullName evidence="3">Tail spike TSP1/Gp66 N-terminal domain-containing protein</fullName>
    </recommendedName>
</protein>